<proteinExistence type="predicted"/>
<protein>
    <submittedName>
        <fullName evidence="1">Uncharacterized protein</fullName>
    </submittedName>
</protein>
<reference evidence="1" key="1">
    <citation type="submission" date="2018-11" db="EMBL/GenBank/DDBJ databases">
        <authorList>
            <consortium name="Pathogen Informatics"/>
        </authorList>
    </citation>
    <scope>NUCLEOTIDE SEQUENCE</scope>
</reference>
<keyword evidence="2" id="KW-1185">Reference proteome</keyword>
<comment type="caution">
    <text evidence="1">The sequence shown here is derived from an EMBL/GenBank/DDBJ whole genome shotgun (WGS) entry which is preliminary data.</text>
</comment>
<gene>
    <name evidence="1" type="ORF">PXEA_LOCUS9100</name>
</gene>
<organism evidence="1 2">
    <name type="scientific">Protopolystoma xenopodis</name>
    <dbReference type="NCBI Taxonomy" id="117903"/>
    <lineage>
        <taxon>Eukaryota</taxon>
        <taxon>Metazoa</taxon>
        <taxon>Spiralia</taxon>
        <taxon>Lophotrochozoa</taxon>
        <taxon>Platyhelminthes</taxon>
        <taxon>Monogenea</taxon>
        <taxon>Polyopisthocotylea</taxon>
        <taxon>Polystomatidea</taxon>
        <taxon>Polystomatidae</taxon>
        <taxon>Protopolystoma</taxon>
    </lineage>
</organism>
<dbReference type="AlphaFoldDB" id="A0A448WMU5"/>
<evidence type="ECO:0000313" key="2">
    <source>
        <dbReference type="Proteomes" id="UP000784294"/>
    </source>
</evidence>
<sequence length="96" mass="10649">MLPKAASSRSRMLVVKPRKCHFVREGKLAALVGLHSSPNSRPEVRSTLHFERQQLLFCPSDAARSSSLPVGLTRWGTERFVNAAHNSTISHCVSRP</sequence>
<accession>A0A448WMU5</accession>
<name>A0A448WMU5_9PLAT</name>
<evidence type="ECO:0000313" key="1">
    <source>
        <dbReference type="EMBL" id="VEL15660.1"/>
    </source>
</evidence>
<dbReference type="Proteomes" id="UP000784294">
    <property type="component" value="Unassembled WGS sequence"/>
</dbReference>
<dbReference type="EMBL" id="CAAALY010025379">
    <property type="protein sequence ID" value="VEL15660.1"/>
    <property type="molecule type" value="Genomic_DNA"/>
</dbReference>